<feature type="non-terminal residue" evidence="2">
    <location>
        <position position="1"/>
    </location>
</feature>
<sequence length="225" mass="24506">FETQSGTPEERQPEAVVSSLIKVFDRSHAPAVNWENPLALPQSKYTPDRQVKTSQKRTRKNTEEKLAILNSQISTLSTELKSTIISTNRELIEAIKSSSQVSSSQTVSPLSSSINWTPIVQGLVQGVASSLGATINFPSQVPSQPIPQTPVSQTSGEVQNVSSQVSQIKELIKTEISPLVNKVNNLESMLTRLAETTNSQISQVSSTVETLARIVEAQITQKKPQ</sequence>
<dbReference type="AlphaFoldDB" id="A0A2P4NLD0"/>
<evidence type="ECO:0000313" key="2">
    <source>
        <dbReference type="EMBL" id="POG53950.1"/>
    </source>
</evidence>
<protein>
    <submittedName>
        <fullName evidence="2">Uncharacterized protein</fullName>
    </submittedName>
</protein>
<feature type="region of interest" description="Disordered" evidence="1">
    <location>
        <begin position="35"/>
        <end position="62"/>
    </location>
</feature>
<reference evidence="2 3" key="2">
    <citation type="journal article" date="2018" name="New Phytol.">
        <title>High intraspecific genome diversity in the model arbuscular mycorrhizal symbiont Rhizophagus irregularis.</title>
        <authorList>
            <person name="Chen E.C.H."/>
            <person name="Morin E."/>
            <person name="Beaudet D."/>
            <person name="Noel J."/>
            <person name="Yildirir G."/>
            <person name="Ndikumana S."/>
            <person name="Charron P."/>
            <person name="St-Onge C."/>
            <person name="Giorgi J."/>
            <person name="Kruger M."/>
            <person name="Marton T."/>
            <person name="Ropars J."/>
            <person name="Grigoriev I.V."/>
            <person name="Hainaut M."/>
            <person name="Henrissat B."/>
            <person name="Roux C."/>
            <person name="Martin F."/>
            <person name="Corradi N."/>
        </authorList>
    </citation>
    <scope>NUCLEOTIDE SEQUENCE [LARGE SCALE GENOMIC DNA]</scope>
    <source>
        <strain evidence="2 3">DAOM 197198</strain>
    </source>
</reference>
<reference evidence="2 3" key="1">
    <citation type="journal article" date="2013" name="Proc. Natl. Acad. Sci. U.S.A.">
        <title>Genome of an arbuscular mycorrhizal fungus provides insight into the oldest plant symbiosis.</title>
        <authorList>
            <person name="Tisserant E."/>
            <person name="Malbreil M."/>
            <person name="Kuo A."/>
            <person name="Kohler A."/>
            <person name="Symeonidi A."/>
            <person name="Balestrini R."/>
            <person name="Charron P."/>
            <person name="Duensing N."/>
            <person name="Frei Dit Frey N."/>
            <person name="Gianinazzi-Pearson V."/>
            <person name="Gilbert L.B."/>
            <person name="Handa Y."/>
            <person name="Herr J.R."/>
            <person name="Hijri M."/>
            <person name="Koul R."/>
            <person name="Kawaguchi M."/>
            <person name="Krajinski F."/>
            <person name="Lammers P.J."/>
            <person name="Masclaux F.G."/>
            <person name="Murat C."/>
            <person name="Morin E."/>
            <person name="Ndikumana S."/>
            <person name="Pagni M."/>
            <person name="Petitpierre D."/>
            <person name="Requena N."/>
            <person name="Rosikiewicz P."/>
            <person name="Riley R."/>
            <person name="Saito K."/>
            <person name="San Clemente H."/>
            <person name="Shapiro H."/>
            <person name="van Tuinen D."/>
            <person name="Becard G."/>
            <person name="Bonfante P."/>
            <person name="Paszkowski U."/>
            <person name="Shachar-Hill Y.Y."/>
            <person name="Tuskan G.A."/>
            <person name="Young P.W."/>
            <person name="Sanders I.R."/>
            <person name="Henrissat B."/>
            <person name="Rensing S.A."/>
            <person name="Grigoriev I.V."/>
            <person name="Corradi N."/>
            <person name="Roux C."/>
            <person name="Martin F."/>
        </authorList>
    </citation>
    <scope>NUCLEOTIDE SEQUENCE [LARGE SCALE GENOMIC DNA]</scope>
    <source>
        <strain evidence="2 3">DAOM 197198</strain>
    </source>
</reference>
<organism evidence="2 3">
    <name type="scientific">Rhizophagus irregularis (strain DAOM 181602 / DAOM 197198 / MUCL 43194)</name>
    <name type="common">Arbuscular mycorrhizal fungus</name>
    <name type="synonym">Glomus intraradices</name>
    <dbReference type="NCBI Taxonomy" id="747089"/>
    <lineage>
        <taxon>Eukaryota</taxon>
        <taxon>Fungi</taxon>
        <taxon>Fungi incertae sedis</taxon>
        <taxon>Mucoromycota</taxon>
        <taxon>Glomeromycotina</taxon>
        <taxon>Glomeromycetes</taxon>
        <taxon>Glomerales</taxon>
        <taxon>Glomeraceae</taxon>
        <taxon>Rhizophagus</taxon>
    </lineage>
</organism>
<dbReference type="EMBL" id="AUPC02000851">
    <property type="protein sequence ID" value="POG53950.1"/>
    <property type="molecule type" value="Genomic_DNA"/>
</dbReference>
<comment type="caution">
    <text evidence="2">The sequence shown here is derived from an EMBL/GenBank/DDBJ whole genome shotgun (WGS) entry which is preliminary data.</text>
</comment>
<feature type="non-terminal residue" evidence="2">
    <location>
        <position position="225"/>
    </location>
</feature>
<accession>A0A2P4NLD0</accession>
<name>A0A2P4NLD0_RHIID</name>
<evidence type="ECO:0000256" key="1">
    <source>
        <dbReference type="SAM" id="MobiDB-lite"/>
    </source>
</evidence>
<evidence type="ECO:0000313" key="3">
    <source>
        <dbReference type="Proteomes" id="UP000018888"/>
    </source>
</evidence>
<keyword evidence="3" id="KW-1185">Reference proteome</keyword>
<proteinExistence type="predicted"/>
<gene>
    <name evidence="2" type="ORF">GLOIN_2v1740220</name>
</gene>
<dbReference type="Proteomes" id="UP000018888">
    <property type="component" value="Unassembled WGS sequence"/>
</dbReference>